<keyword evidence="3" id="KW-0378">Hydrolase</keyword>
<dbReference type="InterPro" id="IPR036196">
    <property type="entry name" value="Ptyr_pPase_sf"/>
</dbReference>
<dbReference type="FunFam" id="3.40.50.2300:FF:000113">
    <property type="entry name" value="Low molecular weight protein-tyrosine-phosphatase"/>
    <property type="match status" value="1"/>
</dbReference>
<organism evidence="7 8">
    <name type="scientific">Fodinibius salipaludis</name>
    <dbReference type="NCBI Taxonomy" id="2032627"/>
    <lineage>
        <taxon>Bacteria</taxon>
        <taxon>Pseudomonadati</taxon>
        <taxon>Balneolota</taxon>
        <taxon>Balneolia</taxon>
        <taxon>Balneolales</taxon>
        <taxon>Balneolaceae</taxon>
        <taxon>Fodinibius</taxon>
    </lineage>
</organism>
<proteinExistence type="inferred from homology"/>
<evidence type="ECO:0000313" key="7">
    <source>
        <dbReference type="EMBL" id="PAU94973.1"/>
    </source>
</evidence>
<dbReference type="SMART" id="SM00226">
    <property type="entry name" value="LMWPc"/>
    <property type="match status" value="1"/>
</dbReference>
<dbReference type="EC" id="3.1.3.48" evidence="2"/>
<feature type="active site" description="Proton donor" evidence="5">
    <location>
        <position position="137"/>
    </location>
</feature>
<evidence type="ECO:0000256" key="4">
    <source>
        <dbReference type="ARBA" id="ARBA00022912"/>
    </source>
</evidence>
<dbReference type="Pfam" id="PF01451">
    <property type="entry name" value="LMWPc"/>
    <property type="match status" value="1"/>
</dbReference>
<name>A0A2A2GDI8_9BACT</name>
<dbReference type="InterPro" id="IPR050438">
    <property type="entry name" value="LMW_PTPase"/>
</dbReference>
<keyword evidence="4" id="KW-0904">Protein phosphatase</keyword>
<evidence type="ECO:0000313" key="8">
    <source>
        <dbReference type="Proteomes" id="UP000218831"/>
    </source>
</evidence>
<protein>
    <recommendedName>
        <fullName evidence="2">protein-tyrosine-phosphatase</fullName>
        <ecNumber evidence="2">3.1.3.48</ecNumber>
    </recommendedName>
</protein>
<accession>A0A2A2GDI8</accession>
<dbReference type="InterPro" id="IPR017867">
    <property type="entry name" value="Tyr_phospatase_low_mol_wt"/>
</dbReference>
<dbReference type="CDD" id="cd16343">
    <property type="entry name" value="LMWPTP"/>
    <property type="match status" value="1"/>
</dbReference>
<evidence type="ECO:0000256" key="3">
    <source>
        <dbReference type="ARBA" id="ARBA00022801"/>
    </source>
</evidence>
<feature type="active site" description="Nucleophile" evidence="5">
    <location>
        <position position="21"/>
    </location>
</feature>
<dbReference type="OrthoDB" id="9784339at2"/>
<keyword evidence="8" id="KW-1185">Reference proteome</keyword>
<evidence type="ECO:0000256" key="1">
    <source>
        <dbReference type="ARBA" id="ARBA00011063"/>
    </source>
</evidence>
<dbReference type="InterPro" id="IPR023485">
    <property type="entry name" value="Ptyr_pPase"/>
</dbReference>
<dbReference type="GO" id="GO:0004725">
    <property type="term" value="F:protein tyrosine phosphatase activity"/>
    <property type="evidence" value="ECO:0007669"/>
    <property type="project" value="UniProtKB-EC"/>
</dbReference>
<evidence type="ECO:0000256" key="5">
    <source>
        <dbReference type="PIRSR" id="PIRSR617867-1"/>
    </source>
</evidence>
<dbReference type="AlphaFoldDB" id="A0A2A2GDI8"/>
<dbReference type="RefSeq" id="WP_095605840.1">
    <property type="nucleotide sequence ID" value="NZ_NSKE01000003.1"/>
</dbReference>
<comment type="similarity">
    <text evidence="1">Belongs to the low molecular weight phosphotyrosine protein phosphatase family.</text>
</comment>
<sequence>MDTPVNDPITRENHYKICFVCLGNICRSPTAEGIFQHLINERDLENHFEVDSAGTSAYHIGESANSKSQRTAQKHGITLHSKARQFEASDLDYYDFILAMDNENLKNVRQMATGDHEHKIGLMRDFDPSPGDGEVPDPYYGGPEGFENVFQIVKRSCENLLNELERHVQK</sequence>
<dbReference type="SUPFAM" id="SSF52788">
    <property type="entry name" value="Phosphotyrosine protein phosphatases I"/>
    <property type="match status" value="1"/>
</dbReference>
<dbReference type="Proteomes" id="UP000218831">
    <property type="component" value="Unassembled WGS sequence"/>
</dbReference>
<comment type="caution">
    <text evidence="7">The sequence shown here is derived from an EMBL/GenBank/DDBJ whole genome shotgun (WGS) entry which is preliminary data.</text>
</comment>
<dbReference type="PANTHER" id="PTHR11717:SF7">
    <property type="entry name" value="LOW MOLECULAR WEIGHT PHOSPHOTYROSINE PROTEIN PHOSPHATASE"/>
    <property type="match status" value="1"/>
</dbReference>
<feature type="active site" evidence="5">
    <location>
        <position position="27"/>
    </location>
</feature>
<dbReference type="Gene3D" id="3.40.50.2300">
    <property type="match status" value="1"/>
</dbReference>
<gene>
    <name evidence="7" type="ORF">CK503_05775</name>
</gene>
<dbReference type="PANTHER" id="PTHR11717">
    <property type="entry name" value="LOW MOLECULAR WEIGHT PROTEIN TYROSINE PHOSPHATASE"/>
    <property type="match status" value="1"/>
</dbReference>
<reference evidence="7 8" key="1">
    <citation type="submission" date="2017-08" db="EMBL/GenBank/DDBJ databases">
        <title>Aliifodinibius alkalisoli sp. nov., isolated from saline alkaline soil.</title>
        <authorList>
            <person name="Liu D."/>
            <person name="Zhang G."/>
        </authorList>
    </citation>
    <scope>NUCLEOTIDE SEQUENCE [LARGE SCALE GENOMIC DNA]</scope>
    <source>
        <strain evidence="7 8">WN023</strain>
    </source>
</reference>
<dbReference type="EMBL" id="NSKE01000003">
    <property type="protein sequence ID" value="PAU94973.1"/>
    <property type="molecule type" value="Genomic_DNA"/>
</dbReference>
<dbReference type="PRINTS" id="PR00719">
    <property type="entry name" value="LMWPTPASE"/>
</dbReference>
<evidence type="ECO:0000256" key="2">
    <source>
        <dbReference type="ARBA" id="ARBA00013064"/>
    </source>
</evidence>
<evidence type="ECO:0000259" key="6">
    <source>
        <dbReference type="SMART" id="SM00226"/>
    </source>
</evidence>
<feature type="domain" description="Phosphotyrosine protein phosphatase I" evidence="6">
    <location>
        <begin position="15"/>
        <end position="163"/>
    </location>
</feature>